<dbReference type="Proteomes" id="UP000799424">
    <property type="component" value="Unassembled WGS sequence"/>
</dbReference>
<organism evidence="1 2">
    <name type="scientific">Ophiobolus disseminans</name>
    <dbReference type="NCBI Taxonomy" id="1469910"/>
    <lineage>
        <taxon>Eukaryota</taxon>
        <taxon>Fungi</taxon>
        <taxon>Dikarya</taxon>
        <taxon>Ascomycota</taxon>
        <taxon>Pezizomycotina</taxon>
        <taxon>Dothideomycetes</taxon>
        <taxon>Pleosporomycetidae</taxon>
        <taxon>Pleosporales</taxon>
        <taxon>Pleosporineae</taxon>
        <taxon>Phaeosphaeriaceae</taxon>
        <taxon>Ophiobolus</taxon>
    </lineage>
</organism>
<dbReference type="AlphaFoldDB" id="A0A6A7A1J4"/>
<proteinExistence type="predicted"/>
<evidence type="ECO:0000313" key="2">
    <source>
        <dbReference type="Proteomes" id="UP000799424"/>
    </source>
</evidence>
<gene>
    <name evidence="1" type="ORF">CC86DRAFT_381843</name>
</gene>
<protein>
    <submittedName>
        <fullName evidence="1">Uncharacterized protein</fullName>
    </submittedName>
</protein>
<reference evidence="1" key="1">
    <citation type="journal article" date="2020" name="Stud. Mycol.">
        <title>101 Dothideomycetes genomes: a test case for predicting lifestyles and emergence of pathogens.</title>
        <authorList>
            <person name="Haridas S."/>
            <person name="Albert R."/>
            <person name="Binder M."/>
            <person name="Bloem J."/>
            <person name="Labutti K."/>
            <person name="Salamov A."/>
            <person name="Andreopoulos B."/>
            <person name="Baker S."/>
            <person name="Barry K."/>
            <person name="Bills G."/>
            <person name="Bluhm B."/>
            <person name="Cannon C."/>
            <person name="Castanera R."/>
            <person name="Culley D."/>
            <person name="Daum C."/>
            <person name="Ezra D."/>
            <person name="Gonzalez J."/>
            <person name="Henrissat B."/>
            <person name="Kuo A."/>
            <person name="Liang C."/>
            <person name="Lipzen A."/>
            <person name="Lutzoni F."/>
            <person name="Magnuson J."/>
            <person name="Mondo S."/>
            <person name="Nolan M."/>
            <person name="Ohm R."/>
            <person name="Pangilinan J."/>
            <person name="Park H.-J."/>
            <person name="Ramirez L."/>
            <person name="Alfaro M."/>
            <person name="Sun H."/>
            <person name="Tritt A."/>
            <person name="Yoshinaga Y."/>
            <person name="Zwiers L.-H."/>
            <person name="Turgeon B."/>
            <person name="Goodwin S."/>
            <person name="Spatafora J."/>
            <person name="Crous P."/>
            <person name="Grigoriev I."/>
        </authorList>
    </citation>
    <scope>NUCLEOTIDE SEQUENCE</scope>
    <source>
        <strain evidence="1">CBS 113818</strain>
    </source>
</reference>
<keyword evidence="2" id="KW-1185">Reference proteome</keyword>
<sequence>MTSERDGEYMPCAFVLLLVELAKNTRFSHTLPYLNTLRKTLHSRLPSPSAQQTGVSTFLASHNNDTNAAHTRILSTMHHHKDTALASLLHDMRVFFSSLTNPSRMGGKEIEGLRDGARRVEMCVKGLREWVRMIRDVDVQEKRK</sequence>
<accession>A0A6A7A1J4</accession>
<name>A0A6A7A1J4_9PLEO</name>
<evidence type="ECO:0000313" key="1">
    <source>
        <dbReference type="EMBL" id="KAF2826748.1"/>
    </source>
</evidence>
<dbReference type="EMBL" id="MU006225">
    <property type="protein sequence ID" value="KAF2826748.1"/>
    <property type="molecule type" value="Genomic_DNA"/>
</dbReference>